<organism evidence="2 3">
    <name type="scientific">Nephila pilipes</name>
    <name type="common">Giant wood spider</name>
    <name type="synonym">Nephila maculata</name>
    <dbReference type="NCBI Taxonomy" id="299642"/>
    <lineage>
        <taxon>Eukaryota</taxon>
        <taxon>Metazoa</taxon>
        <taxon>Ecdysozoa</taxon>
        <taxon>Arthropoda</taxon>
        <taxon>Chelicerata</taxon>
        <taxon>Arachnida</taxon>
        <taxon>Araneae</taxon>
        <taxon>Araneomorphae</taxon>
        <taxon>Entelegynae</taxon>
        <taxon>Araneoidea</taxon>
        <taxon>Nephilidae</taxon>
        <taxon>Nephila</taxon>
    </lineage>
</organism>
<name>A0A8X6PMU1_NEPPI</name>
<evidence type="ECO:0000313" key="2">
    <source>
        <dbReference type="EMBL" id="GFT79420.1"/>
    </source>
</evidence>
<dbReference type="EMBL" id="BMAW01071733">
    <property type="protein sequence ID" value="GFT79420.1"/>
    <property type="molecule type" value="Genomic_DNA"/>
</dbReference>
<accession>A0A8X6PMU1</accession>
<evidence type="ECO:0000313" key="3">
    <source>
        <dbReference type="Proteomes" id="UP000887013"/>
    </source>
</evidence>
<comment type="caution">
    <text evidence="2">The sequence shown here is derived from an EMBL/GenBank/DDBJ whole genome shotgun (WGS) entry which is preliminary data.</text>
</comment>
<reference evidence="2" key="1">
    <citation type="submission" date="2020-08" db="EMBL/GenBank/DDBJ databases">
        <title>Multicomponent nature underlies the extraordinary mechanical properties of spider dragline silk.</title>
        <authorList>
            <person name="Kono N."/>
            <person name="Nakamura H."/>
            <person name="Mori M."/>
            <person name="Yoshida Y."/>
            <person name="Ohtoshi R."/>
            <person name="Malay A.D."/>
            <person name="Moran D.A.P."/>
            <person name="Tomita M."/>
            <person name="Numata K."/>
            <person name="Arakawa K."/>
        </authorList>
    </citation>
    <scope>NUCLEOTIDE SEQUENCE</scope>
</reference>
<dbReference type="OrthoDB" id="6428614at2759"/>
<gene>
    <name evidence="2" type="primary">AVEN_233792_1</name>
    <name evidence="2" type="ORF">NPIL_559201</name>
</gene>
<feature type="non-terminal residue" evidence="2">
    <location>
        <position position="1"/>
    </location>
</feature>
<protein>
    <submittedName>
        <fullName evidence="2">Uncharacterized protein</fullName>
    </submittedName>
</protein>
<sequence length="92" mass="10659">RRKRNDGNDFKNIYWGISGQLVAALNENRFIRSFLQRNVLPKEKDFLKLQSSLEAKAEEYRQIIEKATPKPPPVEPEPVVAEAAKPKKKKKK</sequence>
<dbReference type="Proteomes" id="UP000887013">
    <property type="component" value="Unassembled WGS sequence"/>
</dbReference>
<proteinExistence type="predicted"/>
<feature type="region of interest" description="Disordered" evidence="1">
    <location>
        <begin position="65"/>
        <end position="92"/>
    </location>
</feature>
<evidence type="ECO:0000256" key="1">
    <source>
        <dbReference type="SAM" id="MobiDB-lite"/>
    </source>
</evidence>
<dbReference type="AlphaFoldDB" id="A0A8X6PMU1"/>
<keyword evidence="3" id="KW-1185">Reference proteome</keyword>